<organism evidence="1 2">
    <name type="scientific">Allacma fusca</name>
    <dbReference type="NCBI Taxonomy" id="39272"/>
    <lineage>
        <taxon>Eukaryota</taxon>
        <taxon>Metazoa</taxon>
        <taxon>Ecdysozoa</taxon>
        <taxon>Arthropoda</taxon>
        <taxon>Hexapoda</taxon>
        <taxon>Collembola</taxon>
        <taxon>Symphypleona</taxon>
        <taxon>Sminthuridae</taxon>
        <taxon>Allacma</taxon>
    </lineage>
</organism>
<keyword evidence="2" id="KW-1185">Reference proteome</keyword>
<dbReference type="EMBL" id="CAJVCH010008625">
    <property type="protein sequence ID" value="CAG7664107.1"/>
    <property type="molecule type" value="Genomic_DNA"/>
</dbReference>
<evidence type="ECO:0000313" key="2">
    <source>
        <dbReference type="Proteomes" id="UP000708208"/>
    </source>
</evidence>
<sequence length="79" mass="8954">MCLSGRTGKERTYGSQQLFLADPSECSRRRIQLCSWFRFSDCFLSGGAHPETGPSTWDLCVGVNFESKKLTRMRVPVHP</sequence>
<proteinExistence type="predicted"/>
<evidence type="ECO:0000313" key="1">
    <source>
        <dbReference type="EMBL" id="CAG7664107.1"/>
    </source>
</evidence>
<dbReference type="AlphaFoldDB" id="A0A8J2J3S5"/>
<protein>
    <submittedName>
        <fullName evidence="1">Uncharacterized protein</fullName>
    </submittedName>
</protein>
<comment type="caution">
    <text evidence="1">The sequence shown here is derived from an EMBL/GenBank/DDBJ whole genome shotgun (WGS) entry which is preliminary data.</text>
</comment>
<dbReference type="Proteomes" id="UP000708208">
    <property type="component" value="Unassembled WGS sequence"/>
</dbReference>
<name>A0A8J2J3S5_9HEXA</name>
<accession>A0A8J2J3S5</accession>
<reference evidence="1" key="1">
    <citation type="submission" date="2021-06" db="EMBL/GenBank/DDBJ databases">
        <authorList>
            <person name="Hodson N. C."/>
            <person name="Mongue J. A."/>
            <person name="Jaron S. K."/>
        </authorList>
    </citation>
    <scope>NUCLEOTIDE SEQUENCE</scope>
</reference>
<gene>
    <name evidence="1" type="ORF">AFUS01_LOCUS1543</name>
</gene>